<dbReference type="CDD" id="cd00081">
    <property type="entry name" value="Hint"/>
    <property type="match status" value="1"/>
</dbReference>
<keyword evidence="2" id="KW-0240">DNA-directed RNA polymerase</keyword>
<dbReference type="NCBIfam" id="TIGR01445">
    <property type="entry name" value="intein_Nterm"/>
    <property type="match status" value="1"/>
</dbReference>
<dbReference type="Gene3D" id="2.40.50.150">
    <property type="match status" value="1"/>
</dbReference>
<dbReference type="Gene3D" id="3.90.1100.10">
    <property type="match status" value="2"/>
</dbReference>
<dbReference type="GO" id="GO:0000428">
    <property type="term" value="C:DNA-directed RNA polymerase complex"/>
    <property type="evidence" value="ECO:0007669"/>
    <property type="project" value="UniProtKB-KW"/>
</dbReference>
<evidence type="ECO:0000259" key="7">
    <source>
        <dbReference type="SMART" id="SM00306"/>
    </source>
</evidence>
<dbReference type="InterPro" id="IPR007647">
    <property type="entry name" value="RNA_pol_Rpb2_5"/>
</dbReference>
<dbReference type="Pfam" id="PF04566">
    <property type="entry name" value="RNA_pol_Rpb2_4"/>
    <property type="match status" value="1"/>
</dbReference>
<dbReference type="Pfam" id="PF14890">
    <property type="entry name" value="Intein_splicing"/>
    <property type="match status" value="1"/>
</dbReference>
<evidence type="ECO:0000256" key="2">
    <source>
        <dbReference type="ARBA" id="ARBA00022478"/>
    </source>
</evidence>
<dbReference type="Pfam" id="PF04565">
    <property type="entry name" value="RNA_pol_Rpb2_3"/>
    <property type="match status" value="1"/>
</dbReference>
<dbReference type="SMART" id="SM00306">
    <property type="entry name" value="HintN"/>
    <property type="match status" value="1"/>
</dbReference>
<sequence length="1081" mass="123817">MTHNIQEEIDKLIHLSFSQSAILHEHLFSSYHQFVEEIIPYCLKQEQNYFFDNIDGPLIHFHGFKCENIRIKPATFDNDNEIKFPSEARKNHLNYFASIIVDIKQYVETLNVLTGDKTIKEVYSENNIAIGNIPIMIKSKYCSTYIKKDNHGECKYDQGGYFLVNGQEKIVMSIEKMVDNKCLVFTKKDSSYENGIIYSVQINSRKNDWSDNLQIATIRNRKDGVISLTSSQLVDVPIFILMRALGLESDQDIIANIVYNFEDTSMLNFLRPSMIFSQDEEGNPIKTREEAINYLINKLNKTKRISQTDEVLAKKQKIMIIEKILRQDLLQHLGNDIPKKRAFIGMMINKLLLVMLNKADPDDRDALHNKRVETPGILLGQLFRQNWKKMLSEIGKLFRKKNQSDINPINVISQIKATTIEQGIKTALATGVWGMNRTKNGVAQSLQRLSWIQSQSYFRRVLSPAGDAATAGVTSIRHVNNNQYNFLCVAGDTEVLLSDNTIKLMKNIQDDDTVLTVNPDTLELEPSKIHTLFNKMPNKLFELITTSDHIIKATGDHPFLVSTNDGNQWKNLNELVNNDILIMLNNKLDYFFTNILSIKEIPVEPVYDFTTYSDNHSFVASSFVTHNCPVETPEGAKIGIVKSISMMASVTCQNNSQEKVLDTIMNTFTTIKHPADINPLEMNTYVKIFINGNWVGVVKTGNSLDIYNALKEKRKENIIDKYTSILFDYDRKEIKIYFDGGRLIRPLLIVKDNELNFSPSIIKALDEELLKPDIHKGWKRFISKYNNIVEYEDIESCNFLMIANNVDKLKESIDNSHTKVEYTDSTKINRYGDYRWLKYTHCEFAGWVMLGTTAANIPFLNHDYATKSIVHFSQAKQTIGIYLTSYKDRMDISQVLYHPQVPLAQTKAMKYNNFLDMPYGENAIVAIMCYTGFNQEDSLVVNQSAIDRGIFRADSIKKFHSEIVKNPSTSQDDIFTKPDPNKVTGMKQGNYTKLNDQGFAPEETEIFNNDIIIGKVSPIQPTGNNNKVYKDNSEQFKSNVDGVIDRVHTGIYNAEGYEMYNVRVRMERVPIIGDKFSNRHG</sequence>
<dbReference type="PROSITE" id="PS50817">
    <property type="entry name" value="INTEIN_N_TER"/>
    <property type="match status" value="1"/>
</dbReference>
<evidence type="ECO:0000256" key="3">
    <source>
        <dbReference type="ARBA" id="ARBA00022679"/>
    </source>
</evidence>
<dbReference type="InterPro" id="IPR030934">
    <property type="entry name" value="Intein_C"/>
</dbReference>
<evidence type="ECO:0000256" key="1">
    <source>
        <dbReference type="ARBA" id="ARBA00012418"/>
    </source>
</evidence>
<dbReference type="Pfam" id="PF04561">
    <property type="entry name" value="RNA_pol_Rpb2_2"/>
    <property type="match status" value="1"/>
</dbReference>
<dbReference type="SUPFAM" id="SSF51294">
    <property type="entry name" value="Hedgehog/intein (Hint) domain"/>
    <property type="match status" value="1"/>
</dbReference>
<dbReference type="Pfam" id="PF00562">
    <property type="entry name" value="RNA_pol_Rpb2_6"/>
    <property type="match status" value="1"/>
</dbReference>
<dbReference type="InterPro" id="IPR003587">
    <property type="entry name" value="Hint_dom_N"/>
</dbReference>
<evidence type="ECO:0000313" key="8">
    <source>
        <dbReference type="EMBL" id="QHT13203.1"/>
    </source>
</evidence>
<accession>A0A6C0D9X0</accession>
<evidence type="ECO:0000256" key="4">
    <source>
        <dbReference type="ARBA" id="ARBA00022695"/>
    </source>
</evidence>
<evidence type="ECO:0000256" key="5">
    <source>
        <dbReference type="ARBA" id="ARBA00023163"/>
    </source>
</evidence>
<dbReference type="InterPro" id="IPR007120">
    <property type="entry name" value="DNA-dir_RNAP_su2_dom"/>
</dbReference>
<dbReference type="Pfam" id="PF04563">
    <property type="entry name" value="RNA_pol_Rpb2_1"/>
    <property type="match status" value="1"/>
</dbReference>
<dbReference type="EC" id="2.7.7.6" evidence="1"/>
<dbReference type="InterPro" id="IPR003586">
    <property type="entry name" value="Hint_dom_C"/>
</dbReference>
<dbReference type="GO" id="GO:0016539">
    <property type="term" value="P:intein-mediated protein splicing"/>
    <property type="evidence" value="ECO:0007669"/>
    <property type="project" value="InterPro"/>
</dbReference>
<dbReference type="EMBL" id="MN739564">
    <property type="protein sequence ID" value="QHT13203.1"/>
    <property type="molecule type" value="Genomic_DNA"/>
</dbReference>
<dbReference type="AlphaFoldDB" id="A0A6C0D9X0"/>
<dbReference type="Gene3D" id="2.170.16.10">
    <property type="entry name" value="Hedgehog/Intein (Hint) domain"/>
    <property type="match status" value="1"/>
</dbReference>
<dbReference type="NCBIfam" id="TIGR01443">
    <property type="entry name" value="intein_Cterm"/>
    <property type="match status" value="1"/>
</dbReference>
<dbReference type="InterPro" id="IPR014724">
    <property type="entry name" value="RNA_pol_RPB2_OB-fold"/>
</dbReference>
<dbReference type="InterPro" id="IPR007644">
    <property type="entry name" value="RNA_pol_bsu_protrusion"/>
</dbReference>
<dbReference type="GO" id="GO:0006351">
    <property type="term" value="P:DNA-templated transcription"/>
    <property type="evidence" value="ECO:0007669"/>
    <property type="project" value="InterPro"/>
</dbReference>
<dbReference type="Pfam" id="PF04567">
    <property type="entry name" value="RNA_pol_Rpb2_5"/>
    <property type="match status" value="1"/>
</dbReference>
<dbReference type="Gene3D" id="3.90.1070.20">
    <property type="match status" value="1"/>
</dbReference>
<dbReference type="InterPro" id="IPR007642">
    <property type="entry name" value="RNA_pol_Rpb2_2"/>
</dbReference>
<dbReference type="SUPFAM" id="SSF64484">
    <property type="entry name" value="beta and beta-prime subunits of DNA dependent RNA-polymerase"/>
    <property type="match status" value="2"/>
</dbReference>
<feature type="domain" description="Hint" evidence="7">
    <location>
        <begin position="486"/>
        <end position="585"/>
    </location>
</feature>
<dbReference type="PROSITE" id="PS50818">
    <property type="entry name" value="INTEIN_C_TER"/>
    <property type="match status" value="1"/>
</dbReference>
<keyword evidence="5" id="KW-0804">Transcription</keyword>
<dbReference type="GO" id="GO:0003899">
    <property type="term" value="F:DNA-directed RNA polymerase activity"/>
    <property type="evidence" value="ECO:0007669"/>
    <property type="project" value="UniProtKB-EC"/>
</dbReference>
<dbReference type="InterPro" id="IPR006141">
    <property type="entry name" value="Intein_N"/>
</dbReference>
<dbReference type="InterPro" id="IPR007646">
    <property type="entry name" value="RNA_pol_Rpb2_4"/>
</dbReference>
<keyword evidence="4" id="KW-0548">Nucleotidyltransferase</keyword>
<dbReference type="InterPro" id="IPR015712">
    <property type="entry name" value="DNA-dir_RNA_pol_su2"/>
</dbReference>
<dbReference type="GO" id="GO:0032549">
    <property type="term" value="F:ribonucleoside binding"/>
    <property type="evidence" value="ECO:0007669"/>
    <property type="project" value="InterPro"/>
</dbReference>
<protein>
    <recommendedName>
        <fullName evidence="1">DNA-directed RNA polymerase</fullName>
        <ecNumber evidence="1">2.7.7.6</ecNumber>
    </recommendedName>
</protein>
<dbReference type="InterPro" id="IPR007645">
    <property type="entry name" value="RNA_pol_Rpb2_3"/>
</dbReference>
<dbReference type="SMART" id="SM00305">
    <property type="entry name" value="HintC"/>
    <property type="match status" value="1"/>
</dbReference>
<dbReference type="InterPro" id="IPR036844">
    <property type="entry name" value="Hint_dom_sf"/>
</dbReference>
<reference evidence="8" key="1">
    <citation type="journal article" date="2020" name="Nature">
        <title>Giant virus diversity and host interactions through global metagenomics.</title>
        <authorList>
            <person name="Schulz F."/>
            <person name="Roux S."/>
            <person name="Paez-Espino D."/>
            <person name="Jungbluth S."/>
            <person name="Walsh D.A."/>
            <person name="Denef V.J."/>
            <person name="McMahon K.D."/>
            <person name="Konstantinidis K.T."/>
            <person name="Eloe-Fadrosh E.A."/>
            <person name="Kyrpides N.C."/>
            <person name="Woyke T."/>
        </authorList>
    </citation>
    <scope>NUCLEOTIDE SEQUENCE</scope>
    <source>
        <strain evidence="8">GVMAG-M-3300023174-131</strain>
    </source>
</reference>
<feature type="domain" description="Hint" evidence="6">
    <location>
        <begin position="587"/>
        <end position="633"/>
    </location>
</feature>
<dbReference type="Gene3D" id="2.40.270.10">
    <property type="entry name" value="DNA-directed RNA polymerase, subunit 2, domain 6"/>
    <property type="match status" value="1"/>
</dbReference>
<dbReference type="InterPro" id="IPR037033">
    <property type="entry name" value="DNA-dir_RNAP_su2_hyb_sf"/>
</dbReference>
<organism evidence="8">
    <name type="scientific">viral metagenome</name>
    <dbReference type="NCBI Taxonomy" id="1070528"/>
    <lineage>
        <taxon>unclassified sequences</taxon>
        <taxon>metagenomes</taxon>
        <taxon>organismal metagenomes</taxon>
    </lineage>
</organism>
<dbReference type="PANTHER" id="PTHR20856">
    <property type="entry name" value="DNA-DIRECTED RNA POLYMERASE I SUBUNIT 2"/>
    <property type="match status" value="1"/>
</dbReference>
<evidence type="ECO:0000259" key="6">
    <source>
        <dbReference type="SMART" id="SM00305"/>
    </source>
</evidence>
<name>A0A6C0D9X0_9ZZZZ</name>
<keyword evidence="3" id="KW-0808">Transferase</keyword>
<dbReference type="GO" id="GO:0003677">
    <property type="term" value="F:DNA binding"/>
    <property type="evidence" value="ECO:0007669"/>
    <property type="project" value="InterPro"/>
</dbReference>
<proteinExistence type="predicted"/>